<keyword evidence="7 9" id="KW-0472">Membrane</keyword>
<dbReference type="Pfam" id="PF19029">
    <property type="entry name" value="DUF883_C"/>
    <property type="match status" value="1"/>
</dbReference>
<evidence type="ECO:0000256" key="7">
    <source>
        <dbReference type="ARBA" id="ARBA00023136"/>
    </source>
</evidence>
<protein>
    <submittedName>
        <fullName evidence="12">Putative transmembrane protein</fullName>
    </submittedName>
</protein>
<dbReference type="RefSeq" id="WP_043346091.1">
    <property type="nucleotide sequence ID" value="NZ_CP010536.1"/>
</dbReference>
<dbReference type="InterPro" id="IPR043605">
    <property type="entry name" value="DUF883_C"/>
</dbReference>
<feature type="domain" description="DUF883" evidence="11">
    <location>
        <begin position="79"/>
        <end position="105"/>
    </location>
</feature>
<evidence type="ECO:0000256" key="9">
    <source>
        <dbReference type="SAM" id="Phobius"/>
    </source>
</evidence>
<dbReference type="InterPro" id="IPR010279">
    <property type="entry name" value="YqjD/ElaB"/>
</dbReference>
<organism evidence="12 13">
    <name type="scientific">Cupriavidus basilensis</name>
    <dbReference type="NCBI Taxonomy" id="68895"/>
    <lineage>
        <taxon>Bacteria</taxon>
        <taxon>Pseudomonadati</taxon>
        <taxon>Pseudomonadota</taxon>
        <taxon>Betaproteobacteria</taxon>
        <taxon>Burkholderiales</taxon>
        <taxon>Burkholderiaceae</taxon>
        <taxon>Cupriavidus</taxon>
    </lineage>
</organism>
<evidence type="ECO:0000256" key="8">
    <source>
        <dbReference type="SAM" id="Coils"/>
    </source>
</evidence>
<keyword evidence="4" id="KW-0997">Cell inner membrane</keyword>
<evidence type="ECO:0000256" key="3">
    <source>
        <dbReference type="ARBA" id="ARBA00022475"/>
    </source>
</evidence>
<dbReference type="GO" id="GO:0043022">
    <property type="term" value="F:ribosome binding"/>
    <property type="evidence" value="ECO:0007669"/>
    <property type="project" value="InterPro"/>
</dbReference>
<dbReference type="KEGG" id="cbw:RR42_m1941"/>
<dbReference type="Proteomes" id="UP000031843">
    <property type="component" value="Chromosome main"/>
</dbReference>
<keyword evidence="6 9" id="KW-1133">Transmembrane helix</keyword>
<feature type="domain" description="DUF883" evidence="10">
    <location>
        <begin position="15"/>
        <end position="63"/>
    </location>
</feature>
<keyword evidence="8" id="KW-0175">Coiled coil</keyword>
<dbReference type="EMBL" id="CP010536">
    <property type="protein sequence ID" value="AJG19336.1"/>
    <property type="molecule type" value="Genomic_DNA"/>
</dbReference>
<comment type="similarity">
    <text evidence="2">Belongs to the ElaB/YgaM/YqjD family.</text>
</comment>
<evidence type="ECO:0000313" key="13">
    <source>
        <dbReference type="Proteomes" id="UP000031843"/>
    </source>
</evidence>
<dbReference type="PANTHER" id="PTHR35893">
    <property type="entry name" value="INNER MEMBRANE PROTEIN-RELATED"/>
    <property type="match status" value="1"/>
</dbReference>
<evidence type="ECO:0000259" key="10">
    <source>
        <dbReference type="Pfam" id="PF05957"/>
    </source>
</evidence>
<dbReference type="PANTHER" id="PTHR35893:SF3">
    <property type="entry name" value="INNER MEMBRANE PROTEIN"/>
    <property type="match status" value="1"/>
</dbReference>
<dbReference type="OrthoDB" id="8970946at2"/>
<comment type="subcellular location">
    <subcellularLocation>
        <location evidence="1">Cell inner membrane</location>
        <topology evidence="1">Single-pass membrane protein</topology>
    </subcellularLocation>
</comment>
<name>A0A0C4YEZ9_9BURK</name>
<evidence type="ECO:0000256" key="4">
    <source>
        <dbReference type="ARBA" id="ARBA00022519"/>
    </source>
</evidence>
<gene>
    <name evidence="12" type="ORF">RR42_m1941</name>
</gene>
<keyword evidence="13" id="KW-1185">Reference proteome</keyword>
<keyword evidence="5 9" id="KW-0812">Transmembrane</keyword>
<evidence type="ECO:0000259" key="11">
    <source>
        <dbReference type="Pfam" id="PF19029"/>
    </source>
</evidence>
<reference evidence="12 13" key="1">
    <citation type="journal article" date="2015" name="Genome Announc.">
        <title>Complete Genome Sequence of Cupriavidus basilensis 4G11, Isolated from the Oak Ridge Field Research Center Site.</title>
        <authorList>
            <person name="Ray J."/>
            <person name="Waters R.J."/>
            <person name="Skerker J.M."/>
            <person name="Kuehl J.V."/>
            <person name="Price M.N."/>
            <person name="Huang J."/>
            <person name="Chakraborty R."/>
            <person name="Arkin A.P."/>
            <person name="Deutschbauer A."/>
        </authorList>
    </citation>
    <scope>NUCLEOTIDE SEQUENCE [LARGE SCALE GENOMIC DNA]</scope>
    <source>
        <strain evidence="12">4G11</strain>
    </source>
</reference>
<dbReference type="GO" id="GO:0005886">
    <property type="term" value="C:plasma membrane"/>
    <property type="evidence" value="ECO:0007669"/>
    <property type="project" value="UniProtKB-SubCell"/>
</dbReference>
<dbReference type="AlphaFoldDB" id="A0A0C4YEZ9"/>
<dbReference type="Pfam" id="PF05957">
    <property type="entry name" value="DUF883"/>
    <property type="match status" value="1"/>
</dbReference>
<dbReference type="InterPro" id="IPR043604">
    <property type="entry name" value="DUF883_N"/>
</dbReference>
<evidence type="ECO:0000313" key="12">
    <source>
        <dbReference type="EMBL" id="AJG19336.1"/>
    </source>
</evidence>
<evidence type="ECO:0000256" key="2">
    <source>
        <dbReference type="ARBA" id="ARBA00010423"/>
    </source>
</evidence>
<feature type="transmembrane region" description="Helical" evidence="9">
    <location>
        <begin position="88"/>
        <end position="107"/>
    </location>
</feature>
<accession>A0A0C4YEZ9</accession>
<evidence type="ECO:0000256" key="6">
    <source>
        <dbReference type="ARBA" id="ARBA00022989"/>
    </source>
</evidence>
<evidence type="ECO:0000256" key="1">
    <source>
        <dbReference type="ARBA" id="ARBA00004377"/>
    </source>
</evidence>
<proteinExistence type="inferred from homology"/>
<feature type="coiled-coil region" evidence="8">
    <location>
        <begin position="45"/>
        <end position="72"/>
    </location>
</feature>
<dbReference type="STRING" id="68895.RR42_m1941"/>
<evidence type="ECO:0000256" key="5">
    <source>
        <dbReference type="ARBA" id="ARBA00022692"/>
    </source>
</evidence>
<keyword evidence="3" id="KW-1003">Cell membrane</keyword>
<sequence>MNDVRSAFSVHRVVLQRDVNVLLADVQALLRDAAALTGEQAGQAREQFKARLEALQLRLRELQAQGRDQVRDLADAGEAYVQSHPWRALGAAAAVAAVCGVLVAMSVSRRD</sequence>